<reference evidence="2 3" key="1">
    <citation type="submission" date="2018-05" db="EMBL/GenBank/DDBJ databases">
        <title>Genomic Encyclopedia of Archaeal and Bacterial Type Strains, Phase II (KMG-II): from individual species to whole genera.</title>
        <authorList>
            <person name="Goeker M."/>
        </authorList>
    </citation>
    <scope>NUCLEOTIDE SEQUENCE [LARGE SCALE GENOMIC DNA]</scope>
    <source>
        <strain evidence="2 3">DSM 22214</strain>
    </source>
</reference>
<dbReference type="AlphaFoldDB" id="A0A316DU18"/>
<dbReference type="OrthoDB" id="3252514at2"/>
<organism evidence="2 3">
    <name type="scientific">Arcicella aurantiaca</name>
    <dbReference type="NCBI Taxonomy" id="591202"/>
    <lineage>
        <taxon>Bacteria</taxon>
        <taxon>Pseudomonadati</taxon>
        <taxon>Bacteroidota</taxon>
        <taxon>Cytophagia</taxon>
        <taxon>Cytophagales</taxon>
        <taxon>Flectobacillaceae</taxon>
        <taxon>Arcicella</taxon>
    </lineage>
</organism>
<dbReference type="Proteomes" id="UP000245489">
    <property type="component" value="Unassembled WGS sequence"/>
</dbReference>
<name>A0A316DU18_9BACT</name>
<dbReference type="PANTHER" id="PTHR40265">
    <property type="entry name" value="BLL2707 PROTEIN"/>
    <property type="match status" value="1"/>
</dbReference>
<feature type="domain" description="Glyoxalase-like" evidence="1">
    <location>
        <begin position="4"/>
        <end position="180"/>
    </location>
</feature>
<dbReference type="InterPro" id="IPR029068">
    <property type="entry name" value="Glyas_Bleomycin-R_OHBP_Dase"/>
</dbReference>
<sequence>MNRIDHVLIRTTNLKKAISDFQEMGFTVCLGAKAHKAYNAMIYFEDESFIELVDVSRFPYIMQLLAKTHFMDFISGFFNRICSYSVSSENILDFACYSDNIIATHKKLKNEFKVSRIFSLKRHNEQLQTIHWRLFSPQNLNLPFIMSGYHPYKYVSKTVLLHTNQTKGIKRIDVGFSENENQIEVNLLKMFSPNQVLVEPNQIRVILRQSEIRYQKAHKNAVSRITLSNTIVSNKIQTLFAQYSLTID</sequence>
<accession>A0A316DU18</accession>
<evidence type="ECO:0000313" key="2">
    <source>
        <dbReference type="EMBL" id="PWK20063.1"/>
    </source>
</evidence>
<protein>
    <submittedName>
        <fullName evidence="2">Glyoxalase-like protein</fullName>
    </submittedName>
</protein>
<dbReference type="Gene3D" id="3.10.180.10">
    <property type="entry name" value="2,3-Dihydroxybiphenyl 1,2-Dioxygenase, domain 1"/>
    <property type="match status" value="1"/>
</dbReference>
<proteinExistence type="predicted"/>
<dbReference type="Pfam" id="PF13468">
    <property type="entry name" value="Glyoxalase_3"/>
    <property type="match status" value="1"/>
</dbReference>
<evidence type="ECO:0000313" key="3">
    <source>
        <dbReference type="Proteomes" id="UP000245489"/>
    </source>
</evidence>
<dbReference type="EMBL" id="QGGO01000026">
    <property type="protein sequence ID" value="PWK20063.1"/>
    <property type="molecule type" value="Genomic_DNA"/>
</dbReference>
<gene>
    <name evidence="2" type="ORF">LV89_03873</name>
</gene>
<dbReference type="RefSeq" id="WP_109744547.1">
    <property type="nucleotide sequence ID" value="NZ_QGGO01000026.1"/>
</dbReference>
<dbReference type="InterPro" id="IPR025870">
    <property type="entry name" value="Glyoxalase-like_dom"/>
</dbReference>
<dbReference type="SUPFAM" id="SSF54593">
    <property type="entry name" value="Glyoxalase/Bleomycin resistance protein/Dihydroxybiphenyl dioxygenase"/>
    <property type="match status" value="1"/>
</dbReference>
<evidence type="ECO:0000259" key="1">
    <source>
        <dbReference type="Pfam" id="PF13468"/>
    </source>
</evidence>
<keyword evidence="3" id="KW-1185">Reference proteome</keyword>
<dbReference type="PANTHER" id="PTHR40265:SF1">
    <property type="entry name" value="GLYOXALASE-LIKE DOMAIN-CONTAINING PROTEIN"/>
    <property type="match status" value="1"/>
</dbReference>
<comment type="caution">
    <text evidence="2">The sequence shown here is derived from an EMBL/GenBank/DDBJ whole genome shotgun (WGS) entry which is preliminary data.</text>
</comment>